<sequence>GHCALDEEPVIFTYEYNTNNIYNTTPTTNVGWPPYTYGNEGYQFIGDGYFVLSQSGLNILGEFGVYANFSGCEHYTDLSCINGLTYYEPGITVTLSDTTKFLNLSPGFKPQSLGAIKV</sequence>
<protein>
    <submittedName>
        <fullName evidence="1">Uncharacterized protein</fullName>
    </submittedName>
</protein>
<keyword evidence="2" id="KW-1185">Reference proteome</keyword>
<organism evidence="1 2">
    <name type="scientific">Meganyctiphanes norvegica</name>
    <name type="common">Northern krill</name>
    <name type="synonym">Thysanopoda norvegica</name>
    <dbReference type="NCBI Taxonomy" id="48144"/>
    <lineage>
        <taxon>Eukaryota</taxon>
        <taxon>Metazoa</taxon>
        <taxon>Ecdysozoa</taxon>
        <taxon>Arthropoda</taxon>
        <taxon>Crustacea</taxon>
        <taxon>Multicrustacea</taxon>
        <taxon>Malacostraca</taxon>
        <taxon>Eumalacostraca</taxon>
        <taxon>Eucarida</taxon>
        <taxon>Euphausiacea</taxon>
        <taxon>Euphausiidae</taxon>
        <taxon>Meganyctiphanes</taxon>
    </lineage>
</organism>
<comment type="caution">
    <text evidence="1">The sequence shown here is derived from an EMBL/GenBank/DDBJ whole genome shotgun (WGS) entry which is preliminary data.</text>
</comment>
<gene>
    <name evidence="1" type="ORF">MNOR_LOCUS42184</name>
</gene>
<proteinExistence type="predicted"/>
<dbReference type="Proteomes" id="UP001497623">
    <property type="component" value="Unassembled WGS sequence"/>
</dbReference>
<evidence type="ECO:0000313" key="1">
    <source>
        <dbReference type="EMBL" id="CAL4260930.1"/>
    </source>
</evidence>
<dbReference type="AlphaFoldDB" id="A0AAV2T0M9"/>
<reference evidence="1 2" key="1">
    <citation type="submission" date="2024-05" db="EMBL/GenBank/DDBJ databases">
        <authorList>
            <person name="Wallberg A."/>
        </authorList>
    </citation>
    <scope>NUCLEOTIDE SEQUENCE [LARGE SCALE GENOMIC DNA]</scope>
</reference>
<name>A0AAV2T0M9_MEGNR</name>
<dbReference type="EMBL" id="CAXKWB010214337">
    <property type="protein sequence ID" value="CAL4260930.1"/>
    <property type="molecule type" value="Genomic_DNA"/>
</dbReference>
<evidence type="ECO:0000313" key="2">
    <source>
        <dbReference type="Proteomes" id="UP001497623"/>
    </source>
</evidence>
<feature type="non-terminal residue" evidence="1">
    <location>
        <position position="118"/>
    </location>
</feature>
<feature type="non-terminal residue" evidence="1">
    <location>
        <position position="1"/>
    </location>
</feature>
<accession>A0AAV2T0M9</accession>